<accession>A0A8H7VHM8</accession>
<dbReference type="Proteomes" id="UP000646827">
    <property type="component" value="Unassembled WGS sequence"/>
</dbReference>
<evidence type="ECO:0000259" key="3">
    <source>
        <dbReference type="PROSITE" id="PS50966"/>
    </source>
</evidence>
<evidence type="ECO:0000256" key="1">
    <source>
        <dbReference type="PROSITE-ProRule" id="PRU00325"/>
    </source>
</evidence>
<keyword evidence="1" id="KW-0862">Zinc</keyword>
<keyword evidence="5" id="KW-1185">Reference proteome</keyword>
<dbReference type="PANTHER" id="PTHR31569:SF4">
    <property type="entry name" value="SWIM-TYPE DOMAIN-CONTAINING PROTEIN"/>
    <property type="match status" value="1"/>
</dbReference>
<feature type="region of interest" description="Disordered" evidence="2">
    <location>
        <begin position="623"/>
        <end position="642"/>
    </location>
</feature>
<sequence>MTVHSVPNSPITTINNQPPSLAPDSILHELGFQSRVLLTCTEPIVTFEFDTDTEWRSWLKTTAEKHAHFISRPQKYLVKHQYICDHGRKTTKKSTSLSSSTEPPQKKQKCITNNKSIKIQCPAKIDIFHLVNGKFKVIYNWQHPHHDPTCSDKIIMSRSPEEACNWIKKNVDNHMNWEVMQDALYLSHQDLDFLQDNPHLFSVSLRIHYQDVQNLIQSRLARLSRKAYTDKDSVNEWIKHLTNEGFDVLFDVNDKGAVKRFILAWVSQWQLPILQRQDKVYIDSTHKTCVSFIDNRDCYLFTIICKNPDTKKGCPVGFMITNSETCESVSIWLSWLKNTIKFTPSKIMIDCSPVEIKAIHDVYSTEVYVLLCHWHIKKVWNHHIKKLIKVNNSSKETEQQQDQAHTFLNLLVESTTAEMFDENWRLFGRVWRDEKNYFSFYAYMLDNWYEKRGKWCKAWRKDASYHTNNLVESWHNRVKTFYLGKARNHRVDRIIYILTDKVELDFRKDALQVKRDIVPVWLSAKERKRRQIAYELDDKDANDKLMACDGQVGTSFKLSICVKSFTTENVNYIVSPEQTTANQSTIISCTCPDFQHLRSLCKHIFLVNRLLNIPIRTHALKYHPKQPHQPQTAPASTSQQHDLQQLVSQALERCNQKIKTNIKSISNEQLE</sequence>
<organism evidence="4 5">
    <name type="scientific">Circinella minor</name>
    <dbReference type="NCBI Taxonomy" id="1195481"/>
    <lineage>
        <taxon>Eukaryota</taxon>
        <taxon>Fungi</taxon>
        <taxon>Fungi incertae sedis</taxon>
        <taxon>Mucoromycota</taxon>
        <taxon>Mucoromycotina</taxon>
        <taxon>Mucoromycetes</taxon>
        <taxon>Mucorales</taxon>
        <taxon>Lichtheimiaceae</taxon>
        <taxon>Circinella</taxon>
    </lineage>
</organism>
<reference evidence="4 5" key="1">
    <citation type="submission" date="2020-12" db="EMBL/GenBank/DDBJ databases">
        <title>Metabolic potential, ecology and presence of endohyphal bacteria is reflected in genomic diversity of Mucoromycotina.</title>
        <authorList>
            <person name="Muszewska A."/>
            <person name="Okrasinska A."/>
            <person name="Steczkiewicz K."/>
            <person name="Drgas O."/>
            <person name="Orlowska M."/>
            <person name="Perlinska-Lenart U."/>
            <person name="Aleksandrzak-Piekarczyk T."/>
            <person name="Szatraj K."/>
            <person name="Zielenkiewicz U."/>
            <person name="Pilsyk S."/>
            <person name="Malc E."/>
            <person name="Mieczkowski P."/>
            <person name="Kruszewska J.S."/>
            <person name="Biernat P."/>
            <person name="Pawlowska J."/>
        </authorList>
    </citation>
    <scope>NUCLEOTIDE SEQUENCE [LARGE SCALE GENOMIC DNA]</scope>
    <source>
        <strain evidence="4 5">CBS 142.35</strain>
    </source>
</reference>
<dbReference type="PANTHER" id="PTHR31569">
    <property type="entry name" value="SWIM-TYPE DOMAIN-CONTAINING PROTEIN"/>
    <property type="match status" value="1"/>
</dbReference>
<dbReference type="GO" id="GO:0008270">
    <property type="term" value="F:zinc ion binding"/>
    <property type="evidence" value="ECO:0007669"/>
    <property type="project" value="UniProtKB-KW"/>
</dbReference>
<comment type="caution">
    <text evidence="4">The sequence shown here is derived from an EMBL/GenBank/DDBJ whole genome shotgun (WGS) entry which is preliminary data.</text>
</comment>
<dbReference type="InterPro" id="IPR007527">
    <property type="entry name" value="Znf_SWIM"/>
</dbReference>
<dbReference type="AlphaFoldDB" id="A0A8H7VHM8"/>
<dbReference type="Pfam" id="PF04434">
    <property type="entry name" value="SWIM"/>
    <property type="match status" value="1"/>
</dbReference>
<feature type="domain" description="SWIM-type" evidence="3">
    <location>
        <begin position="572"/>
        <end position="612"/>
    </location>
</feature>
<dbReference type="PROSITE" id="PS50966">
    <property type="entry name" value="ZF_SWIM"/>
    <property type="match status" value="1"/>
</dbReference>
<protein>
    <recommendedName>
        <fullName evidence="3">SWIM-type domain-containing protein</fullName>
    </recommendedName>
</protein>
<keyword evidence="1" id="KW-0479">Metal-binding</keyword>
<evidence type="ECO:0000313" key="4">
    <source>
        <dbReference type="EMBL" id="KAG2223296.1"/>
    </source>
</evidence>
<dbReference type="OrthoDB" id="2430203at2759"/>
<dbReference type="EMBL" id="JAEPRB010000064">
    <property type="protein sequence ID" value="KAG2223296.1"/>
    <property type="molecule type" value="Genomic_DNA"/>
</dbReference>
<evidence type="ECO:0000313" key="5">
    <source>
        <dbReference type="Proteomes" id="UP000646827"/>
    </source>
</evidence>
<feature type="region of interest" description="Disordered" evidence="2">
    <location>
        <begin position="89"/>
        <end position="109"/>
    </location>
</feature>
<dbReference type="InterPro" id="IPR052579">
    <property type="entry name" value="Zinc_finger_SWIM"/>
</dbReference>
<feature type="compositionally biased region" description="Polar residues" evidence="2">
    <location>
        <begin position="628"/>
        <end position="642"/>
    </location>
</feature>
<proteinExistence type="predicted"/>
<name>A0A8H7VHM8_9FUNG</name>
<gene>
    <name evidence="4" type="ORF">INT45_007022</name>
</gene>
<evidence type="ECO:0000256" key="2">
    <source>
        <dbReference type="SAM" id="MobiDB-lite"/>
    </source>
</evidence>
<keyword evidence="1" id="KW-0863">Zinc-finger</keyword>